<feature type="transmembrane region" description="Helical" evidence="5">
    <location>
        <begin position="99"/>
        <end position="120"/>
    </location>
</feature>
<evidence type="ECO:0000256" key="4">
    <source>
        <dbReference type="ARBA" id="ARBA00023136"/>
    </source>
</evidence>
<keyword evidence="3 5" id="KW-1133">Transmembrane helix</keyword>
<feature type="transmembrane region" description="Helical" evidence="5">
    <location>
        <begin position="66"/>
        <end position="87"/>
    </location>
</feature>
<evidence type="ECO:0000256" key="1">
    <source>
        <dbReference type="ARBA" id="ARBA00004370"/>
    </source>
</evidence>
<accession>A0ABR9S7N4</accession>
<dbReference type="Proteomes" id="UP000806285">
    <property type="component" value="Unassembled WGS sequence"/>
</dbReference>
<feature type="transmembrane region" description="Helical" evidence="5">
    <location>
        <begin position="164"/>
        <end position="187"/>
    </location>
</feature>
<evidence type="ECO:0000256" key="3">
    <source>
        <dbReference type="ARBA" id="ARBA00022989"/>
    </source>
</evidence>
<evidence type="ECO:0000313" key="8">
    <source>
        <dbReference type="Proteomes" id="UP000806285"/>
    </source>
</evidence>
<dbReference type="InterPro" id="IPR050307">
    <property type="entry name" value="Sterol_Desaturase_Related"/>
</dbReference>
<dbReference type="RefSeq" id="WP_193678159.1">
    <property type="nucleotide sequence ID" value="NZ_JADDIV010000005.1"/>
</dbReference>
<feature type="transmembrane region" description="Helical" evidence="5">
    <location>
        <begin position="22"/>
        <end position="45"/>
    </location>
</feature>
<gene>
    <name evidence="7" type="ORF">IM787_18385</name>
</gene>
<keyword evidence="2 5" id="KW-0812">Transmembrane</keyword>
<dbReference type="Pfam" id="PF04116">
    <property type="entry name" value="FA_hydroxylase"/>
    <property type="match status" value="1"/>
</dbReference>
<evidence type="ECO:0000313" key="7">
    <source>
        <dbReference type="EMBL" id="MBE7369537.1"/>
    </source>
</evidence>
<keyword evidence="8" id="KW-1185">Reference proteome</keyword>
<proteinExistence type="predicted"/>
<reference evidence="7 8" key="1">
    <citation type="submission" date="2020-10" db="EMBL/GenBank/DDBJ databases">
        <title>Ramlibacter sp. HM2 16S ribosomal RNA gene Genome sequencing and assembly.</title>
        <authorList>
            <person name="Kang M."/>
        </authorList>
    </citation>
    <scope>NUCLEOTIDE SEQUENCE [LARGE SCALE GENOMIC DNA]</scope>
    <source>
        <strain evidence="7 8">HM2</strain>
    </source>
</reference>
<feature type="domain" description="Fatty acid hydroxylase" evidence="6">
    <location>
        <begin position="108"/>
        <end position="242"/>
    </location>
</feature>
<protein>
    <submittedName>
        <fullName evidence="7">Sterol desaturase family protein</fullName>
    </submittedName>
</protein>
<keyword evidence="4 5" id="KW-0472">Membrane</keyword>
<dbReference type="EMBL" id="JADDIV010000005">
    <property type="protein sequence ID" value="MBE7369537.1"/>
    <property type="molecule type" value="Genomic_DNA"/>
</dbReference>
<sequence length="272" mass="31366">MCIEDILATAAQAWPMIWLLDLLRYLLGVAAVAAVLDLASQRWLAPRSVRIRTVAQDQRWKEFLRSLRTVVVFSAVGTTVFLGYRLGLNRFYEAPGEYGWTWLVASFPVLLVLHDAWFYWTHRLLHHRKVFTGVHRTHHLSVAPTVWTAYAFSVPEAFVQALFLPVVLLVVPLHSSVVFAWLLWMVLRNVMGHSGMELLPRRWLAGWWGRWMTTTLHHEMHHAYGHTNYGLYFTWWDRWCGTEHPAYASRLAQLVGDLGDGKPSPRPAATAR</sequence>
<evidence type="ECO:0000256" key="2">
    <source>
        <dbReference type="ARBA" id="ARBA00022692"/>
    </source>
</evidence>
<dbReference type="PANTHER" id="PTHR11863">
    <property type="entry name" value="STEROL DESATURASE"/>
    <property type="match status" value="1"/>
</dbReference>
<evidence type="ECO:0000256" key="5">
    <source>
        <dbReference type="SAM" id="Phobius"/>
    </source>
</evidence>
<evidence type="ECO:0000259" key="6">
    <source>
        <dbReference type="Pfam" id="PF04116"/>
    </source>
</evidence>
<comment type="subcellular location">
    <subcellularLocation>
        <location evidence="1">Membrane</location>
    </subcellularLocation>
</comment>
<comment type="caution">
    <text evidence="7">The sequence shown here is derived from an EMBL/GenBank/DDBJ whole genome shotgun (WGS) entry which is preliminary data.</text>
</comment>
<name>A0ABR9S7N4_9BURK</name>
<dbReference type="InterPro" id="IPR006694">
    <property type="entry name" value="Fatty_acid_hydroxylase"/>
</dbReference>
<organism evidence="7 8">
    <name type="scientific">Ramlibacter pallidus</name>
    <dbReference type="NCBI Taxonomy" id="2780087"/>
    <lineage>
        <taxon>Bacteria</taxon>
        <taxon>Pseudomonadati</taxon>
        <taxon>Pseudomonadota</taxon>
        <taxon>Betaproteobacteria</taxon>
        <taxon>Burkholderiales</taxon>
        <taxon>Comamonadaceae</taxon>
        <taxon>Ramlibacter</taxon>
    </lineage>
</organism>